<evidence type="ECO:0000256" key="4">
    <source>
        <dbReference type="ARBA" id="ARBA00022670"/>
    </source>
</evidence>
<keyword evidence="6 7" id="KW-0720">Serine protease</keyword>
<keyword evidence="11" id="KW-1185">Reference proteome</keyword>
<dbReference type="PANTHER" id="PTHR43806:SF11">
    <property type="entry name" value="CEREVISIN-RELATED"/>
    <property type="match status" value="1"/>
</dbReference>
<evidence type="ECO:0000256" key="3">
    <source>
        <dbReference type="ARBA" id="ARBA00022525"/>
    </source>
</evidence>
<evidence type="ECO:0000313" key="10">
    <source>
        <dbReference type="EMBL" id="ABU56657.1"/>
    </source>
</evidence>
<dbReference type="InterPro" id="IPR000209">
    <property type="entry name" value="Peptidase_S8/S53_dom"/>
</dbReference>
<organism evidence="10 11">
    <name type="scientific">Roseiflexus castenholzii (strain DSM 13941 / HLO8)</name>
    <dbReference type="NCBI Taxonomy" id="383372"/>
    <lineage>
        <taxon>Bacteria</taxon>
        <taxon>Bacillati</taxon>
        <taxon>Chloroflexota</taxon>
        <taxon>Chloroflexia</taxon>
        <taxon>Chloroflexales</taxon>
        <taxon>Roseiflexineae</taxon>
        <taxon>Roseiflexaceae</taxon>
        <taxon>Roseiflexus</taxon>
    </lineage>
</organism>
<dbReference type="InterPro" id="IPR023827">
    <property type="entry name" value="Peptidase_S8_Asp-AS"/>
</dbReference>
<keyword evidence="4 7" id="KW-0645">Protease</keyword>
<feature type="domain" description="Peptidase S8/S53" evidence="9">
    <location>
        <begin position="137"/>
        <end position="387"/>
    </location>
</feature>
<dbReference type="PROSITE" id="PS51892">
    <property type="entry name" value="SUBTILASE"/>
    <property type="match status" value="1"/>
</dbReference>
<dbReference type="RefSeq" id="WP_012119088.1">
    <property type="nucleotide sequence ID" value="NC_009767.1"/>
</dbReference>
<dbReference type="KEGG" id="rca:Rcas_0527"/>
<protein>
    <submittedName>
        <fullName evidence="10">Peptidase S8 and S53 subtilisin kexin sedolisin</fullName>
    </submittedName>
</protein>
<dbReference type="eggNOG" id="COG1404">
    <property type="taxonomic scope" value="Bacteria"/>
</dbReference>
<evidence type="ECO:0000256" key="1">
    <source>
        <dbReference type="ARBA" id="ARBA00004613"/>
    </source>
</evidence>
<gene>
    <name evidence="10" type="ordered locus">Rcas_0527</name>
</gene>
<dbReference type="InterPro" id="IPR023828">
    <property type="entry name" value="Peptidase_S8_Ser-AS"/>
</dbReference>
<dbReference type="HOGENOM" id="CLU_399486_0_0_0"/>
<dbReference type="AlphaFoldDB" id="A7NGR4"/>
<dbReference type="SUPFAM" id="SSF52743">
    <property type="entry name" value="Subtilisin-like"/>
    <property type="match status" value="1"/>
</dbReference>
<dbReference type="Proteomes" id="UP000000263">
    <property type="component" value="Chromosome"/>
</dbReference>
<evidence type="ECO:0000256" key="7">
    <source>
        <dbReference type="PROSITE-ProRule" id="PRU01240"/>
    </source>
</evidence>
<sequence length="688" mass="74379">MQRLLVFVALIFTLAPLPKPIAASDAADELVVRLAEGWALTASARVHGPFAAPLNALLAQADVREAQALGGGAYLLRFAHSFNHRTMIARLIRTPGVVYAERNHERQVLRVPNDEDIDRQWSLAVIQAFDAWNITTGSDIIIAILDTGVSPSHPDLRGRVLPGFDFVNNDDDPRDDDGHGTFTAGVAAAEGDNGIGAAGVCWRCRILPVKVLNRRGRGNDAAIAAGIRFAVDRGARIISMSFGGPDDSRVLREAVAYALERDVLLVAASGNGQAEGNLPNYPAAYPGVLAVSATGPDDAVTSFSTTGDFVALAAPGAGVWSTTWRRPTGDTYGFADGTSAACPHVAGAVALVWTVRPELAARQVAEVLMLGADDRGAPGKDPAYGYGRLNLFRALQVALDPNLLIRSRIEGVVRSVAPDQTTITLSSGQETRPDPNGFYRFENLPAGQYTIIARTPSGESLQHEVSLTGTALSVARVDFALDSAAVAGAAFAPVSPQRGAVYFPETGHTLRGVFLSYWRAHGGLPVFGYPISEEFIERGEDGREALVQYFQRHRFELRPENRPPYNVQLSRMGDIILRARGVDWFALPKGAPTSGCRYFPETGHSLCEPFLSAWRSNGLEFDRRRGASEAENLALFGMPISEPQIETLPDGRLILVQWFERARFEDHGPDGILFGLLGEELARVRGWR</sequence>
<keyword evidence="3" id="KW-0964">Secreted</keyword>
<feature type="active site" description="Charge relay system" evidence="7">
    <location>
        <position position="339"/>
    </location>
</feature>
<feature type="active site" description="Charge relay system" evidence="7">
    <location>
        <position position="179"/>
    </location>
</feature>
<dbReference type="PRINTS" id="PR00723">
    <property type="entry name" value="SUBTILISIN"/>
</dbReference>
<accession>A7NGR4</accession>
<dbReference type="SUPFAM" id="SSF117074">
    <property type="entry name" value="Hypothetical protein PA1324"/>
    <property type="match status" value="1"/>
</dbReference>
<dbReference type="CDD" id="cd07484">
    <property type="entry name" value="Peptidases_S8_Thermitase_like"/>
    <property type="match status" value="1"/>
</dbReference>
<reference evidence="10 11" key="1">
    <citation type="submission" date="2007-08" db="EMBL/GenBank/DDBJ databases">
        <title>Complete sequence of Roseiflexus castenholzii DSM 13941.</title>
        <authorList>
            <consortium name="US DOE Joint Genome Institute"/>
            <person name="Copeland A."/>
            <person name="Lucas S."/>
            <person name="Lapidus A."/>
            <person name="Barry K."/>
            <person name="Glavina del Rio T."/>
            <person name="Dalin E."/>
            <person name="Tice H."/>
            <person name="Pitluck S."/>
            <person name="Thompson L.S."/>
            <person name="Brettin T."/>
            <person name="Bruce D."/>
            <person name="Detter J.C."/>
            <person name="Han C."/>
            <person name="Tapia R."/>
            <person name="Schmutz J."/>
            <person name="Larimer F."/>
            <person name="Land M."/>
            <person name="Hauser L."/>
            <person name="Kyrpides N."/>
            <person name="Mikhailova N."/>
            <person name="Bryant D.A."/>
            <person name="Hanada S."/>
            <person name="Tsukatani Y."/>
            <person name="Richardson P."/>
        </authorList>
    </citation>
    <scope>NUCLEOTIDE SEQUENCE [LARGE SCALE GENOMIC DNA]</scope>
    <source>
        <strain evidence="11">DSM 13941 / HLO8</strain>
    </source>
</reference>
<dbReference type="STRING" id="383372.Rcas_0527"/>
<dbReference type="Pfam" id="PF00082">
    <property type="entry name" value="Peptidase_S8"/>
    <property type="match status" value="1"/>
</dbReference>
<evidence type="ECO:0000256" key="6">
    <source>
        <dbReference type="ARBA" id="ARBA00022825"/>
    </source>
</evidence>
<comment type="similarity">
    <text evidence="2 7 8">Belongs to the peptidase S8 family.</text>
</comment>
<dbReference type="InterPro" id="IPR036852">
    <property type="entry name" value="Peptidase_S8/S53_dom_sf"/>
</dbReference>
<dbReference type="InterPro" id="IPR015500">
    <property type="entry name" value="Peptidase_S8_subtilisin-rel"/>
</dbReference>
<dbReference type="Gene3D" id="2.60.40.1120">
    <property type="entry name" value="Carboxypeptidase-like, regulatory domain"/>
    <property type="match status" value="1"/>
</dbReference>
<feature type="active site" description="Charge relay system" evidence="7">
    <location>
        <position position="146"/>
    </location>
</feature>
<evidence type="ECO:0000256" key="5">
    <source>
        <dbReference type="ARBA" id="ARBA00022801"/>
    </source>
</evidence>
<comment type="subcellular location">
    <subcellularLocation>
        <location evidence="1">Secreted</location>
    </subcellularLocation>
</comment>
<keyword evidence="5 7" id="KW-0378">Hydrolase</keyword>
<dbReference type="GO" id="GO:0004252">
    <property type="term" value="F:serine-type endopeptidase activity"/>
    <property type="evidence" value="ECO:0007669"/>
    <property type="project" value="UniProtKB-UniRule"/>
</dbReference>
<dbReference type="Gene3D" id="3.40.50.200">
    <property type="entry name" value="Peptidase S8/S53 domain"/>
    <property type="match status" value="1"/>
</dbReference>
<evidence type="ECO:0000259" key="9">
    <source>
        <dbReference type="Pfam" id="PF00082"/>
    </source>
</evidence>
<dbReference type="OrthoDB" id="9798386at2"/>
<dbReference type="EMBL" id="CP000804">
    <property type="protein sequence ID" value="ABU56657.1"/>
    <property type="molecule type" value="Genomic_DNA"/>
</dbReference>
<dbReference type="PROSITE" id="PS00136">
    <property type="entry name" value="SUBTILASE_ASP"/>
    <property type="match status" value="1"/>
</dbReference>
<evidence type="ECO:0000256" key="8">
    <source>
        <dbReference type="RuleBase" id="RU003355"/>
    </source>
</evidence>
<dbReference type="GO" id="GO:0005576">
    <property type="term" value="C:extracellular region"/>
    <property type="evidence" value="ECO:0007669"/>
    <property type="project" value="UniProtKB-SubCell"/>
</dbReference>
<evidence type="ECO:0000256" key="2">
    <source>
        <dbReference type="ARBA" id="ARBA00011073"/>
    </source>
</evidence>
<proteinExistence type="inferred from homology"/>
<dbReference type="PANTHER" id="PTHR43806">
    <property type="entry name" value="PEPTIDASE S8"/>
    <property type="match status" value="1"/>
</dbReference>
<dbReference type="PROSITE" id="PS00138">
    <property type="entry name" value="SUBTILASE_SER"/>
    <property type="match status" value="1"/>
</dbReference>
<dbReference type="GO" id="GO:0006508">
    <property type="term" value="P:proteolysis"/>
    <property type="evidence" value="ECO:0007669"/>
    <property type="project" value="UniProtKB-KW"/>
</dbReference>
<dbReference type="InterPro" id="IPR034084">
    <property type="entry name" value="Thermitase-like_dom"/>
</dbReference>
<evidence type="ECO:0000313" key="11">
    <source>
        <dbReference type="Proteomes" id="UP000000263"/>
    </source>
</evidence>
<dbReference type="InterPro" id="IPR050131">
    <property type="entry name" value="Peptidase_S8_subtilisin-like"/>
</dbReference>
<name>A7NGR4_ROSCS</name>